<dbReference type="Pfam" id="PF08666">
    <property type="entry name" value="SAF"/>
    <property type="match status" value="1"/>
</dbReference>
<gene>
    <name evidence="2" type="primary">neuB</name>
    <name evidence="2" type="ORF">AB8Z38_00265</name>
</gene>
<evidence type="ECO:0000313" key="2">
    <source>
        <dbReference type="EMBL" id="XDV58050.1"/>
    </source>
</evidence>
<proteinExistence type="predicted"/>
<dbReference type="InterPro" id="IPR036732">
    <property type="entry name" value="AFP_Neu5c_C_sf"/>
</dbReference>
<name>A0AB39XJF9_9BRAD</name>
<dbReference type="NCBIfam" id="TIGR03569">
    <property type="entry name" value="NeuB_NnaB"/>
    <property type="match status" value="1"/>
</dbReference>
<feature type="domain" description="AFP-like" evidence="1">
    <location>
        <begin position="287"/>
        <end position="343"/>
    </location>
</feature>
<keyword evidence="2" id="KW-0808">Transferase</keyword>
<organism evidence="2">
    <name type="scientific">Bradyrhizobium sp. LLZ17</name>
    <dbReference type="NCBI Taxonomy" id="3239388"/>
    <lineage>
        <taxon>Bacteria</taxon>
        <taxon>Pseudomonadati</taxon>
        <taxon>Pseudomonadota</taxon>
        <taxon>Alphaproteobacteria</taxon>
        <taxon>Hyphomicrobiales</taxon>
        <taxon>Nitrobacteraceae</taxon>
        <taxon>Bradyrhizobium</taxon>
    </lineage>
</organism>
<sequence length="343" mass="36727">MKTFIIAEAGVNHNGDEKMALKLVEAAAKSGADAVKFQTFSADKLARKGAEKAEYQKQATGDGDQHGMLKTLEMSQSLHQRLFARCTELGIEFMSTAFDDESLDFLVALGIKRIKVPSGEITNAPLLRHMASKGLPLIVSTGMAELDEVVAAIGIIRTERENRGFAEPLSDIVTILHCTSNYPAESADVNLRAMNTMARTTGLPVGYSDHTLGLAVSTGAVALGARVIEKHFTLDSELPGPDHRASLEPDQLAALVWQIRDIEQALGSDIKAPTSSELPVRDLVRRSVTAVRAINAGVAIAREDLALMRPGTGIPPVNLENVIGRKSARAIAAGETLVWSDLA</sequence>
<accession>A0AB39XJF9</accession>
<dbReference type="InterPro" id="IPR013132">
    <property type="entry name" value="PseI/NeuA/B-like_N"/>
</dbReference>
<dbReference type="CDD" id="cd11615">
    <property type="entry name" value="SAF_NeuB_like"/>
    <property type="match status" value="1"/>
</dbReference>
<dbReference type="SUPFAM" id="SSF51569">
    <property type="entry name" value="Aldolase"/>
    <property type="match status" value="1"/>
</dbReference>
<dbReference type="GO" id="GO:0016051">
    <property type="term" value="P:carbohydrate biosynthetic process"/>
    <property type="evidence" value="ECO:0007669"/>
    <property type="project" value="InterPro"/>
</dbReference>
<dbReference type="Gene3D" id="3.90.1210.10">
    <property type="entry name" value="Antifreeze-like/N-acetylneuraminic acid synthase C-terminal domain"/>
    <property type="match status" value="1"/>
</dbReference>
<dbReference type="InterPro" id="IPR020007">
    <property type="entry name" value="NeuB/NeuA"/>
</dbReference>
<evidence type="ECO:0000259" key="1">
    <source>
        <dbReference type="PROSITE" id="PS50844"/>
    </source>
</evidence>
<dbReference type="EC" id="2.5.1.56" evidence="2"/>
<protein>
    <submittedName>
        <fullName evidence="2">N-acetylneuraminate synthase</fullName>
        <ecNumber evidence="2">2.5.1.56</ecNumber>
    </submittedName>
</protein>
<dbReference type="SUPFAM" id="SSF51269">
    <property type="entry name" value="AFP III-like domain"/>
    <property type="match status" value="1"/>
</dbReference>
<dbReference type="GO" id="GO:0047444">
    <property type="term" value="F:N-acylneuraminate-9-phosphate synthase activity"/>
    <property type="evidence" value="ECO:0007669"/>
    <property type="project" value="TreeGrafter"/>
</dbReference>
<dbReference type="PANTHER" id="PTHR42966">
    <property type="entry name" value="N-ACETYLNEURAMINATE SYNTHASE"/>
    <property type="match status" value="1"/>
</dbReference>
<dbReference type="GO" id="GO:0050462">
    <property type="term" value="F:N-acetylneuraminate synthase activity"/>
    <property type="evidence" value="ECO:0007669"/>
    <property type="project" value="UniProtKB-EC"/>
</dbReference>
<dbReference type="EMBL" id="CP165734">
    <property type="protein sequence ID" value="XDV58050.1"/>
    <property type="molecule type" value="Genomic_DNA"/>
</dbReference>
<dbReference type="RefSeq" id="WP_369722524.1">
    <property type="nucleotide sequence ID" value="NZ_CP165734.1"/>
</dbReference>
<dbReference type="Pfam" id="PF03102">
    <property type="entry name" value="NeuB"/>
    <property type="match status" value="1"/>
</dbReference>
<dbReference type="SMART" id="SM00858">
    <property type="entry name" value="SAF"/>
    <property type="match status" value="1"/>
</dbReference>
<dbReference type="InterPro" id="IPR006190">
    <property type="entry name" value="SAF_AFP_Neu5Ac"/>
</dbReference>
<dbReference type="PANTHER" id="PTHR42966:SF1">
    <property type="entry name" value="SIALIC ACID SYNTHASE"/>
    <property type="match status" value="1"/>
</dbReference>
<dbReference type="InterPro" id="IPR057736">
    <property type="entry name" value="SAF_PseI/NeuA/NeuB"/>
</dbReference>
<dbReference type="Gene3D" id="3.20.20.70">
    <property type="entry name" value="Aldolase class I"/>
    <property type="match status" value="1"/>
</dbReference>
<dbReference type="InterPro" id="IPR013974">
    <property type="entry name" value="SAF"/>
</dbReference>
<dbReference type="InterPro" id="IPR013785">
    <property type="entry name" value="Aldolase_TIM"/>
</dbReference>
<dbReference type="AlphaFoldDB" id="A0AB39XJF9"/>
<dbReference type="PROSITE" id="PS50844">
    <property type="entry name" value="AFP_LIKE"/>
    <property type="match status" value="1"/>
</dbReference>
<reference evidence="2" key="1">
    <citation type="submission" date="2024-08" db="EMBL/GenBank/DDBJ databases">
        <authorList>
            <person name="Chaddad Z."/>
            <person name="Lamrabet M."/>
            <person name="Bouhnik O."/>
            <person name="Alami S."/>
            <person name="Wipf D."/>
            <person name="Courty P.E."/>
            <person name="Missbah El Idrissi M."/>
        </authorList>
    </citation>
    <scope>NUCLEOTIDE SEQUENCE</scope>
    <source>
        <strain evidence="2">LLZ17</strain>
    </source>
</reference>
<dbReference type="InterPro" id="IPR051690">
    <property type="entry name" value="PseI-like"/>
</dbReference>